<proteinExistence type="predicted"/>
<name>A0ACC2JRB3_9PEZI</name>
<evidence type="ECO:0000313" key="2">
    <source>
        <dbReference type="Proteomes" id="UP001153332"/>
    </source>
</evidence>
<reference evidence="1" key="1">
    <citation type="submission" date="2022-12" db="EMBL/GenBank/DDBJ databases">
        <title>Genome Sequence of Lasiodiplodia mahajangana.</title>
        <authorList>
            <person name="Buettner E."/>
        </authorList>
    </citation>
    <scope>NUCLEOTIDE SEQUENCE</scope>
    <source>
        <strain evidence="1">VT137</strain>
    </source>
</reference>
<keyword evidence="2" id="KW-1185">Reference proteome</keyword>
<sequence>MAIALPGTESASDANRSVNTPAKHDRTMNLGQHSLNTVVGHNKLLWRLPRRWTQAHLDVLCVDRQSDSGTGNLDRNEDEPSLHALIPRLTSLLEHYIESMAKGGPPQQRAVFLDKILRVDGEDVSVNPHNTKAIPFSGGNQRLMELAVGRRGYRLPLLTVFHLGSLLLSYLDSAQIHWPPSRVTIGDLSNQPYEPCIVAVLIAMAQANASSGDKSVVKTRLIFTHRDDDQHIHVYTARVSQRLLERLRHPNQPPTNDASAHTTPSLVKLQHTCVPYQPYDTFQHRILAAVSVTATIVHSKDAPPCRKRKASNTDDAIDPKRQRQRGSRTPLINLSPNRYAT</sequence>
<accession>A0ACC2JRB3</accession>
<dbReference type="EMBL" id="JAPUUL010000633">
    <property type="protein sequence ID" value="KAJ8129894.1"/>
    <property type="molecule type" value="Genomic_DNA"/>
</dbReference>
<evidence type="ECO:0000313" key="1">
    <source>
        <dbReference type="EMBL" id="KAJ8129894.1"/>
    </source>
</evidence>
<protein>
    <submittedName>
        <fullName evidence="1">Uncharacterized protein</fullName>
    </submittedName>
</protein>
<comment type="caution">
    <text evidence="1">The sequence shown here is derived from an EMBL/GenBank/DDBJ whole genome shotgun (WGS) entry which is preliminary data.</text>
</comment>
<dbReference type="Proteomes" id="UP001153332">
    <property type="component" value="Unassembled WGS sequence"/>
</dbReference>
<gene>
    <name evidence="1" type="ORF">O1611_g3737</name>
</gene>
<organism evidence="1 2">
    <name type="scientific">Lasiodiplodia mahajangana</name>
    <dbReference type="NCBI Taxonomy" id="1108764"/>
    <lineage>
        <taxon>Eukaryota</taxon>
        <taxon>Fungi</taxon>
        <taxon>Dikarya</taxon>
        <taxon>Ascomycota</taxon>
        <taxon>Pezizomycotina</taxon>
        <taxon>Dothideomycetes</taxon>
        <taxon>Dothideomycetes incertae sedis</taxon>
        <taxon>Botryosphaeriales</taxon>
        <taxon>Botryosphaeriaceae</taxon>
        <taxon>Lasiodiplodia</taxon>
    </lineage>
</organism>